<comment type="caution">
    <text evidence="1">The sequence shown here is derived from an EMBL/GenBank/DDBJ whole genome shotgun (WGS) entry which is preliminary data.</text>
</comment>
<dbReference type="RefSeq" id="WP_368008638.1">
    <property type="nucleotide sequence ID" value="NZ_JAMXFF010000043.1"/>
</dbReference>
<organism evidence="1 2">
    <name type="scientific">Laspinema palackyanum D2a</name>
    <dbReference type="NCBI Taxonomy" id="2953684"/>
    <lineage>
        <taxon>Bacteria</taxon>
        <taxon>Bacillati</taxon>
        <taxon>Cyanobacteriota</taxon>
        <taxon>Cyanophyceae</taxon>
        <taxon>Oscillatoriophycideae</taxon>
        <taxon>Oscillatoriales</taxon>
        <taxon>Laspinemataceae</taxon>
        <taxon>Laspinema</taxon>
        <taxon>Laspinema palackyanum</taxon>
    </lineage>
</organism>
<evidence type="ECO:0000313" key="2">
    <source>
        <dbReference type="Proteomes" id="UP001525890"/>
    </source>
</evidence>
<reference evidence="1 2" key="1">
    <citation type="journal article" date="2022" name="Front. Microbiol.">
        <title>High genomic differentiation and limited gene flow indicate recent cryptic speciation within the genus Laspinema (cyanobacteria).</title>
        <authorList>
            <person name="Stanojkovic A."/>
            <person name="Skoupy S."/>
            <person name="Skaloud P."/>
            <person name="Dvorak P."/>
        </authorList>
    </citation>
    <scope>NUCLEOTIDE SEQUENCE [LARGE SCALE GENOMIC DNA]</scope>
    <source>
        <strain evidence="1 2">D2a</strain>
    </source>
</reference>
<sequence>MKPELYQEIALTQDWEEFNLHRGDIATLIDYVPSPTGGEDGAILEVFNTRGDAIALVTVPVSSIETLPPDDLLSIG</sequence>
<accession>A0ABT2MZ65</accession>
<gene>
    <name evidence="1" type="ORF">NG799_22890</name>
</gene>
<dbReference type="Proteomes" id="UP001525890">
    <property type="component" value="Unassembled WGS sequence"/>
</dbReference>
<keyword evidence="2" id="KW-1185">Reference proteome</keyword>
<proteinExistence type="predicted"/>
<dbReference type="EMBL" id="JAMXFF010000043">
    <property type="protein sequence ID" value="MCT7969166.1"/>
    <property type="molecule type" value="Genomic_DNA"/>
</dbReference>
<name>A0ABT2MZ65_9CYAN</name>
<protein>
    <submittedName>
        <fullName evidence="1">DUF4926 domain-containing protein</fullName>
    </submittedName>
</protein>
<evidence type="ECO:0000313" key="1">
    <source>
        <dbReference type="EMBL" id="MCT7969166.1"/>
    </source>
</evidence>